<dbReference type="Pfam" id="PF12840">
    <property type="entry name" value="HTH_20"/>
    <property type="match status" value="1"/>
</dbReference>
<dbReference type="GO" id="GO:0003700">
    <property type="term" value="F:DNA-binding transcription factor activity"/>
    <property type="evidence" value="ECO:0007669"/>
    <property type="project" value="InterPro"/>
</dbReference>
<gene>
    <name evidence="5" type="ORF">B5P45_10290</name>
</gene>
<dbReference type="OrthoDB" id="194599at2"/>
<dbReference type="SUPFAM" id="SSF46785">
    <property type="entry name" value="Winged helix' DNA-binding domain"/>
    <property type="match status" value="1"/>
</dbReference>
<evidence type="ECO:0000313" key="5">
    <source>
        <dbReference type="EMBL" id="PIO44758.1"/>
    </source>
</evidence>
<evidence type="ECO:0000256" key="3">
    <source>
        <dbReference type="ARBA" id="ARBA00023163"/>
    </source>
</evidence>
<evidence type="ECO:0000256" key="2">
    <source>
        <dbReference type="ARBA" id="ARBA00023125"/>
    </source>
</evidence>
<dbReference type="GO" id="GO:0003677">
    <property type="term" value="F:DNA binding"/>
    <property type="evidence" value="ECO:0007669"/>
    <property type="project" value="UniProtKB-KW"/>
</dbReference>
<evidence type="ECO:0000259" key="4">
    <source>
        <dbReference type="PROSITE" id="PS50987"/>
    </source>
</evidence>
<dbReference type="InterPro" id="IPR036390">
    <property type="entry name" value="WH_DNA-bd_sf"/>
</dbReference>
<dbReference type="PANTHER" id="PTHR33154:SF12">
    <property type="entry name" value="TRANSCRIPTIONAL REGULATORY PROTEIN"/>
    <property type="match status" value="1"/>
</dbReference>
<comment type="caution">
    <text evidence="5">The sequence shown here is derived from an EMBL/GenBank/DDBJ whole genome shotgun (WGS) entry which is preliminary data.</text>
</comment>
<evidence type="ECO:0000313" key="6">
    <source>
        <dbReference type="Proteomes" id="UP000232163"/>
    </source>
</evidence>
<dbReference type="PANTHER" id="PTHR33154">
    <property type="entry name" value="TRANSCRIPTIONAL REGULATOR, ARSR FAMILY"/>
    <property type="match status" value="1"/>
</dbReference>
<reference evidence="5 6" key="1">
    <citation type="journal article" date="2017" name="Int J Environ Stud">
        <title>Does the Miocene-Pliocene relict legume Oxytropis triphylla form nitrogen-fixing nodules with a combination of bacterial strains?</title>
        <authorList>
            <person name="Safronova V."/>
            <person name="Belimov A."/>
            <person name="Sazanova A."/>
            <person name="Kuznetsova I."/>
            <person name="Popova J."/>
            <person name="Andronov E."/>
            <person name="Verkhozina A."/>
            <person name="Tikhonovich I."/>
        </authorList>
    </citation>
    <scope>NUCLEOTIDE SEQUENCE [LARGE SCALE GENOMIC DNA]</scope>
    <source>
        <strain evidence="5 6">Tri-38</strain>
    </source>
</reference>
<accession>A0A2N9VZ40</accession>
<keyword evidence="1" id="KW-0805">Transcription regulation</keyword>
<dbReference type="PROSITE" id="PS50987">
    <property type="entry name" value="HTH_ARSR_2"/>
    <property type="match status" value="1"/>
</dbReference>
<keyword evidence="3" id="KW-0804">Transcription</keyword>
<dbReference type="SMART" id="SM00418">
    <property type="entry name" value="HTH_ARSR"/>
    <property type="match status" value="1"/>
</dbReference>
<keyword evidence="2" id="KW-0238">DNA-binding</keyword>
<dbReference type="InterPro" id="IPR036388">
    <property type="entry name" value="WH-like_DNA-bd_sf"/>
</dbReference>
<dbReference type="InterPro" id="IPR051081">
    <property type="entry name" value="HTH_MetalResp_TranReg"/>
</dbReference>
<dbReference type="AlphaFoldDB" id="A0A2N9VZ40"/>
<dbReference type="InterPro" id="IPR001845">
    <property type="entry name" value="HTH_ArsR_DNA-bd_dom"/>
</dbReference>
<evidence type="ECO:0000256" key="1">
    <source>
        <dbReference type="ARBA" id="ARBA00023015"/>
    </source>
</evidence>
<dbReference type="CDD" id="cd00090">
    <property type="entry name" value="HTH_ARSR"/>
    <property type="match status" value="1"/>
</dbReference>
<name>A0A2N9VZ40_9HYPH</name>
<organism evidence="5 6">
    <name type="scientific">Phyllobacterium zundukense</name>
    <dbReference type="NCBI Taxonomy" id="1867719"/>
    <lineage>
        <taxon>Bacteria</taxon>
        <taxon>Pseudomonadati</taxon>
        <taxon>Pseudomonadota</taxon>
        <taxon>Alphaproteobacteria</taxon>
        <taxon>Hyphomicrobiales</taxon>
        <taxon>Phyllobacteriaceae</taxon>
        <taxon>Phyllobacterium</taxon>
    </lineage>
</organism>
<dbReference type="Proteomes" id="UP000232163">
    <property type="component" value="Unassembled WGS sequence"/>
</dbReference>
<feature type="domain" description="HTH arsR-type" evidence="4">
    <location>
        <begin position="6"/>
        <end position="99"/>
    </location>
</feature>
<proteinExistence type="predicted"/>
<protein>
    <submittedName>
        <fullName evidence="5">Transcriptional regulator</fullName>
    </submittedName>
</protein>
<dbReference type="Gene3D" id="1.10.10.10">
    <property type="entry name" value="Winged helix-like DNA-binding domain superfamily/Winged helix DNA-binding domain"/>
    <property type="match status" value="1"/>
</dbReference>
<sequence>MREYRHPPVSEIQLESVLYALSDPVRLSIVRQLAREGEATCAALDGGRPKSSMSHHFRVLRESGIVKTRNDGTSRMNELRRSDLESAFPGLLTAILATPG</sequence>
<dbReference type="EMBL" id="MZMT01000026">
    <property type="protein sequence ID" value="PIO44758.1"/>
    <property type="molecule type" value="Genomic_DNA"/>
</dbReference>
<dbReference type="KEGG" id="pht:BLM14_04530"/>
<keyword evidence="6" id="KW-1185">Reference proteome</keyword>
<dbReference type="PRINTS" id="PR00778">
    <property type="entry name" value="HTHARSR"/>
</dbReference>
<dbReference type="InterPro" id="IPR011991">
    <property type="entry name" value="ArsR-like_HTH"/>
</dbReference>